<evidence type="ECO:0000256" key="3">
    <source>
        <dbReference type="ARBA" id="ARBA00023027"/>
    </source>
</evidence>
<evidence type="ECO:0000256" key="1">
    <source>
        <dbReference type="ARBA" id="ARBA00012928"/>
    </source>
</evidence>
<dbReference type="InterPro" id="IPR003000">
    <property type="entry name" value="Sirtuin"/>
</dbReference>
<dbReference type="Pfam" id="PF02146">
    <property type="entry name" value="SIR2"/>
    <property type="match status" value="1"/>
</dbReference>
<dbReference type="InterPro" id="IPR029035">
    <property type="entry name" value="DHS-like_NAD/FAD-binding_dom"/>
</dbReference>
<dbReference type="AlphaFoldDB" id="A0A839R051"/>
<accession>A0A839R051</accession>
<dbReference type="Proteomes" id="UP000568050">
    <property type="component" value="Unassembled WGS sequence"/>
</dbReference>
<dbReference type="PROSITE" id="PS50305">
    <property type="entry name" value="SIRTUIN"/>
    <property type="match status" value="1"/>
</dbReference>
<dbReference type="Gene3D" id="3.40.50.1220">
    <property type="entry name" value="TPP-binding domain"/>
    <property type="match status" value="1"/>
</dbReference>
<proteinExistence type="predicted"/>
<feature type="domain" description="Deacetylase sirtuin-type" evidence="5">
    <location>
        <begin position="8"/>
        <end position="293"/>
    </location>
</feature>
<name>A0A839R051_9MICO</name>
<dbReference type="RefSeq" id="WP_246370971.1">
    <property type="nucleotide sequence ID" value="NZ_CBCSFZ010000020.1"/>
</dbReference>
<evidence type="ECO:0000256" key="4">
    <source>
        <dbReference type="PROSITE-ProRule" id="PRU00236"/>
    </source>
</evidence>
<keyword evidence="3" id="KW-0520">NAD</keyword>
<dbReference type="PANTHER" id="PTHR11085">
    <property type="entry name" value="NAD-DEPENDENT PROTEIN DEACYLASE SIRTUIN-5, MITOCHONDRIAL-RELATED"/>
    <property type="match status" value="1"/>
</dbReference>
<dbReference type="EC" id="2.3.1.286" evidence="1"/>
<comment type="caution">
    <text evidence="6">The sequence shown here is derived from an EMBL/GenBank/DDBJ whole genome shotgun (WGS) entry which is preliminary data.</text>
</comment>
<evidence type="ECO:0000313" key="6">
    <source>
        <dbReference type="EMBL" id="MBB3023601.1"/>
    </source>
</evidence>
<dbReference type="InterPro" id="IPR050134">
    <property type="entry name" value="NAD-dep_sirtuin_deacylases"/>
</dbReference>
<dbReference type="EMBL" id="JACHWP010000007">
    <property type="protein sequence ID" value="MBB3023601.1"/>
    <property type="molecule type" value="Genomic_DNA"/>
</dbReference>
<evidence type="ECO:0000256" key="2">
    <source>
        <dbReference type="ARBA" id="ARBA00022679"/>
    </source>
</evidence>
<gene>
    <name evidence="6" type="ORF">FHX50_001898</name>
</gene>
<sequence length="294" mass="31631">MDSAEYGRTSPPEEIERAVRVLAANGPVVVLTGAGMSTDSGLPDYRGRTATARQPMTIQEFTGSDLSRRRYWARSTVGWRQFLQARPNQGHRLLAAIQAASSPFPISAVITQNVDDLHEAAGTKRVIPLHGQLSLVTCLGCGHLSSRPLLHERMLLLNPDYAARIDELADQVAQAPDGDADVDRTHDFRYPICGICGGMLKPDVVFFGEAARPQVVRDCYATMEEAGSVLVLGSSLTVQSGLRFVRAAVKAGRPVVVVNDGPTRADGVAAVRIAGRITDVLQLWCGAEKTKTDG</sequence>
<evidence type="ECO:0000313" key="7">
    <source>
        <dbReference type="Proteomes" id="UP000568050"/>
    </source>
</evidence>
<comment type="caution">
    <text evidence="4">Lacks conserved residue(s) required for the propagation of feature annotation.</text>
</comment>
<organism evidence="6 7">
    <name type="scientific">Helcobacillus massiliensis</name>
    <dbReference type="NCBI Taxonomy" id="521392"/>
    <lineage>
        <taxon>Bacteria</taxon>
        <taxon>Bacillati</taxon>
        <taxon>Actinomycetota</taxon>
        <taxon>Actinomycetes</taxon>
        <taxon>Micrococcales</taxon>
        <taxon>Dermabacteraceae</taxon>
        <taxon>Helcobacillus</taxon>
    </lineage>
</organism>
<keyword evidence="7" id="KW-1185">Reference proteome</keyword>
<protein>
    <recommendedName>
        <fullName evidence="1">protein acetyllysine N-acetyltransferase</fullName>
        <ecNumber evidence="1">2.3.1.286</ecNumber>
    </recommendedName>
</protein>
<reference evidence="6 7" key="1">
    <citation type="submission" date="2020-08" db="EMBL/GenBank/DDBJ databases">
        <title>Sequencing the genomes of 1000 actinobacteria strains.</title>
        <authorList>
            <person name="Klenk H.-P."/>
        </authorList>
    </citation>
    <scope>NUCLEOTIDE SEQUENCE [LARGE SCALE GENOMIC DNA]</scope>
    <source>
        <strain evidence="6 7">DSM 23040</strain>
    </source>
</reference>
<dbReference type="InterPro" id="IPR026590">
    <property type="entry name" value="Ssirtuin_cat_dom"/>
</dbReference>
<dbReference type="InterPro" id="IPR026591">
    <property type="entry name" value="Sirtuin_cat_small_dom_sf"/>
</dbReference>
<dbReference type="PANTHER" id="PTHR11085:SF10">
    <property type="entry name" value="NAD-DEPENDENT PROTEIN DEACYLASE SIRTUIN-5, MITOCHONDRIAL-RELATED"/>
    <property type="match status" value="1"/>
</dbReference>
<dbReference type="Gene3D" id="3.30.1600.10">
    <property type="entry name" value="SIR2/SIRT2 'Small Domain"/>
    <property type="match status" value="1"/>
</dbReference>
<dbReference type="GO" id="GO:0017136">
    <property type="term" value="F:histone deacetylase activity, NAD-dependent"/>
    <property type="evidence" value="ECO:0007669"/>
    <property type="project" value="TreeGrafter"/>
</dbReference>
<dbReference type="GO" id="GO:0070403">
    <property type="term" value="F:NAD+ binding"/>
    <property type="evidence" value="ECO:0007669"/>
    <property type="project" value="InterPro"/>
</dbReference>
<evidence type="ECO:0000259" key="5">
    <source>
        <dbReference type="PROSITE" id="PS50305"/>
    </source>
</evidence>
<dbReference type="SUPFAM" id="SSF52467">
    <property type="entry name" value="DHS-like NAD/FAD-binding domain"/>
    <property type="match status" value="1"/>
</dbReference>
<keyword evidence="2" id="KW-0808">Transferase</keyword>